<dbReference type="Gene3D" id="2.30.110.10">
    <property type="entry name" value="Electron Transport, Fmn-binding Protein, Chain A"/>
    <property type="match status" value="1"/>
</dbReference>
<evidence type="ECO:0008006" key="3">
    <source>
        <dbReference type="Google" id="ProtNLM"/>
    </source>
</evidence>
<reference evidence="1 2" key="1">
    <citation type="submission" date="2018-06" db="EMBL/GenBank/DDBJ databases">
        <title>Genomic Encyclopedia of Type Strains, Phase IV (KMG-IV): sequencing the most valuable type-strain genomes for metagenomic binning, comparative biology and taxonomic classification.</title>
        <authorList>
            <person name="Goeker M."/>
        </authorList>
    </citation>
    <scope>NUCLEOTIDE SEQUENCE [LARGE SCALE GENOMIC DNA]</scope>
    <source>
        <strain evidence="1 2">DSM 44599</strain>
    </source>
</reference>
<dbReference type="AlphaFoldDB" id="A0A366CYW6"/>
<name>A0A366CYW6_9NOCA</name>
<dbReference type="OrthoDB" id="3212118at2"/>
<comment type="caution">
    <text evidence="1">The sequence shown here is derived from an EMBL/GenBank/DDBJ whole genome shotgun (WGS) entry which is preliminary data.</text>
</comment>
<keyword evidence="2" id="KW-1185">Reference proteome</keyword>
<gene>
    <name evidence="1" type="ORF">DFR74_12336</name>
</gene>
<dbReference type="RefSeq" id="WP_067512534.1">
    <property type="nucleotide sequence ID" value="NZ_CP107943.1"/>
</dbReference>
<evidence type="ECO:0000313" key="1">
    <source>
        <dbReference type="EMBL" id="RBO82419.1"/>
    </source>
</evidence>
<protein>
    <recommendedName>
        <fullName evidence="3">Pyridoxamine 5'-phosphate oxidase-like protein</fullName>
    </recommendedName>
</protein>
<evidence type="ECO:0000313" key="2">
    <source>
        <dbReference type="Proteomes" id="UP000252586"/>
    </source>
</evidence>
<dbReference type="InterPro" id="IPR012349">
    <property type="entry name" value="Split_barrel_FMN-bd"/>
</dbReference>
<dbReference type="STRING" id="1210090.GCA_001613185_05424"/>
<dbReference type="EMBL" id="QNRE01000023">
    <property type="protein sequence ID" value="RBO82419.1"/>
    <property type="molecule type" value="Genomic_DNA"/>
</dbReference>
<accession>A0A366CYW6</accession>
<proteinExistence type="predicted"/>
<organism evidence="1 2">
    <name type="scientific">Nocardia puris</name>
    <dbReference type="NCBI Taxonomy" id="208602"/>
    <lineage>
        <taxon>Bacteria</taxon>
        <taxon>Bacillati</taxon>
        <taxon>Actinomycetota</taxon>
        <taxon>Actinomycetes</taxon>
        <taxon>Mycobacteriales</taxon>
        <taxon>Nocardiaceae</taxon>
        <taxon>Nocardia</taxon>
    </lineage>
</organism>
<dbReference type="Proteomes" id="UP000252586">
    <property type="component" value="Unassembled WGS sequence"/>
</dbReference>
<sequence length="88" mass="9729">MDEKDRLAAHSSPVVVTYGADEIDPVRRVGWSVSVTGLARAVCGPGRIASYERRLRPWVEGMMDTVITIDPDIVTGIRLLERQAPEHS</sequence>